<dbReference type="Bgee" id="ENSGACG00000019507">
    <property type="expression patterns" value="Expressed in head kidney and 1 other cell type or tissue"/>
</dbReference>
<evidence type="ECO:0000256" key="2">
    <source>
        <dbReference type="ARBA" id="ARBA00022801"/>
    </source>
</evidence>
<dbReference type="eggNOG" id="KOG2248">
    <property type="taxonomic scope" value="Eukaryota"/>
</dbReference>
<dbReference type="InterPro" id="IPR012337">
    <property type="entry name" value="RNaseH-like_sf"/>
</dbReference>
<dbReference type="InterPro" id="IPR047021">
    <property type="entry name" value="REXO1/3/4-like"/>
</dbReference>
<dbReference type="SUPFAM" id="SSF53098">
    <property type="entry name" value="Ribonuclease H-like"/>
    <property type="match status" value="1"/>
</dbReference>
<dbReference type="SMART" id="SM00479">
    <property type="entry name" value="EXOIII"/>
    <property type="match status" value="1"/>
</dbReference>
<dbReference type="GO" id="GO:0005634">
    <property type="term" value="C:nucleus"/>
    <property type="evidence" value="ECO:0007669"/>
    <property type="project" value="TreeGrafter"/>
</dbReference>
<dbReference type="InterPro" id="IPR000504">
    <property type="entry name" value="RRM_dom"/>
</dbReference>
<reference evidence="8 9" key="1">
    <citation type="journal article" date="2021" name="G3 (Bethesda)">
        <title>Improved contiguity of the threespine stickleback genome using long-read sequencing.</title>
        <authorList>
            <person name="Nath S."/>
            <person name="Shaw D.E."/>
            <person name="White M.A."/>
        </authorList>
    </citation>
    <scope>NUCLEOTIDE SEQUENCE [LARGE SCALE GENOMIC DNA]</scope>
    <source>
        <strain evidence="8 9">Lake Benthic</strain>
    </source>
</reference>
<feature type="region of interest" description="Disordered" evidence="5">
    <location>
        <begin position="72"/>
        <end position="111"/>
    </location>
</feature>
<feature type="signal peptide" evidence="6">
    <location>
        <begin position="1"/>
        <end position="22"/>
    </location>
</feature>
<dbReference type="OMA" id="FVCTDCA"/>
<dbReference type="STRING" id="69293.ENSGACP00000025783"/>
<dbReference type="GeneTree" id="ENSGT00940000161162"/>
<evidence type="ECO:0000256" key="4">
    <source>
        <dbReference type="PROSITE-ProRule" id="PRU00176"/>
    </source>
</evidence>
<dbReference type="InterPro" id="IPR034922">
    <property type="entry name" value="REX1-like_exo"/>
</dbReference>
<accession>G3Q7C3</accession>
<dbReference type="SUPFAM" id="SSF54928">
    <property type="entry name" value="RNA-binding domain, RBD"/>
    <property type="match status" value="1"/>
</dbReference>
<dbReference type="InterPro" id="IPR013520">
    <property type="entry name" value="Ribonucl_H"/>
</dbReference>
<dbReference type="InterPro" id="IPR036397">
    <property type="entry name" value="RNaseH_sf"/>
</dbReference>
<keyword evidence="9" id="KW-1185">Reference proteome</keyword>
<dbReference type="PROSITE" id="PS50102">
    <property type="entry name" value="RRM"/>
    <property type="match status" value="1"/>
</dbReference>
<keyword evidence="4" id="KW-0694">RNA-binding</keyword>
<dbReference type="InParanoid" id="G3Q7C3"/>
<organism evidence="8 9">
    <name type="scientific">Gasterosteus aculeatus aculeatus</name>
    <name type="common">three-spined stickleback</name>
    <dbReference type="NCBI Taxonomy" id="481459"/>
    <lineage>
        <taxon>Eukaryota</taxon>
        <taxon>Metazoa</taxon>
        <taxon>Chordata</taxon>
        <taxon>Craniata</taxon>
        <taxon>Vertebrata</taxon>
        <taxon>Euteleostomi</taxon>
        <taxon>Actinopterygii</taxon>
        <taxon>Neopterygii</taxon>
        <taxon>Teleostei</taxon>
        <taxon>Neoteleostei</taxon>
        <taxon>Acanthomorphata</taxon>
        <taxon>Eupercaria</taxon>
        <taxon>Perciformes</taxon>
        <taxon>Cottioidei</taxon>
        <taxon>Gasterosteales</taxon>
        <taxon>Gasterosteidae</taxon>
        <taxon>Gasterosteus</taxon>
    </lineage>
</organism>
<dbReference type="Pfam" id="PF00076">
    <property type="entry name" value="RRM_1"/>
    <property type="match status" value="1"/>
</dbReference>
<keyword evidence="3" id="KW-0269">Exonuclease</keyword>
<dbReference type="PANTHER" id="PTHR12801">
    <property type="entry name" value="RNA EXONUCLEASE REXO1 / RECO3 FAMILY MEMBER-RELATED"/>
    <property type="match status" value="1"/>
</dbReference>
<feature type="region of interest" description="Disordered" evidence="5">
    <location>
        <begin position="752"/>
        <end position="779"/>
    </location>
</feature>
<dbReference type="SMART" id="SM00360">
    <property type="entry name" value="RRM"/>
    <property type="match status" value="1"/>
</dbReference>
<dbReference type="FunFam" id="3.30.420.10:FF:000175">
    <property type="entry name" value="RNA exonuclease 5"/>
    <property type="match status" value="1"/>
</dbReference>
<sequence>MNIVHYLAFISLFVKFQTGSSAGVCLNLSQIVTCCVYASYPCVFSLYQLWKNMNLEHVGSITSVETSGDLPCNGRKRKRVAPAEAPGGSKRLKAAPEADDPPARGRSPGVSVLPDRLQRAVTAGELTELLHYAALGRAGGVKQPSWCRLHRQRRVKAVNVVIVEGLTQADFYKHYLALRHLRTSYSTRVTFTPPPGDLASGIFSGEVPETAAPSVSGSCTLHKALMTHPVITKFGTQRRGLTAYVLTEEEMIRRRYPVKGLPGFEEFVCTDCADGVTDGSPLYGVDCEMVHTVRGYELARVSLVDSDGNCLLDELVKPHYRILNYLTRFSGITSAMLRPVTTSLREVQVKLRKLLPSNAVLVGHALENDLTALKLIHRHVMDTSLLYRRDFGQKFKLKVLAEVVLQRQIQTGDQTGHNPIEDAVAALELAQYFIKMGPSQVVERHREELWGYAIVDEVADCEPEAKPSLRFVDVLQTLGRSVFYLGKRSDVPLDLSNQQWHNSDKALLASFRRRSRCPSLSVLKFSSLSDRPRPAPHRDGLRDMCVLFAGPLPAGASERDVRRLFGCCGAVRSVRLLSAAARVHAEVEFELLEGAALALNVLNGLHVHGQPIKVQRPVNESMLDLDLTLDALVHDATNTSRLYAVRSRRHSSTGVNGLATHAELPGVPSVTAAKVNGTSQLKRLSEEAISETFGRFGSVDRVVLGAGCGKRARHAYIKFEGPAEKEAALGSSEDLRKENYLVCPSLTPPHLPSWVATTTSSAADTGGEEGPRGSQDQEMDLKLGKLDRRLRKLLRSLPEGTLSVVVLPGDASARGLRPGLCLMEVKRG</sequence>
<dbReference type="CDD" id="cd00590">
    <property type="entry name" value="RRM_SF"/>
    <property type="match status" value="1"/>
</dbReference>
<dbReference type="Gene3D" id="3.30.70.330">
    <property type="match status" value="1"/>
</dbReference>
<dbReference type="Pfam" id="PF00929">
    <property type="entry name" value="RNase_T"/>
    <property type="match status" value="1"/>
</dbReference>
<dbReference type="CDD" id="cd06145">
    <property type="entry name" value="REX1_like"/>
    <property type="match status" value="1"/>
</dbReference>
<evidence type="ECO:0000256" key="1">
    <source>
        <dbReference type="ARBA" id="ARBA00022722"/>
    </source>
</evidence>
<evidence type="ECO:0000313" key="9">
    <source>
        <dbReference type="Proteomes" id="UP000007635"/>
    </source>
</evidence>
<feature type="chain" id="PRO_5043365887" evidence="6">
    <location>
        <begin position="23"/>
        <end position="828"/>
    </location>
</feature>
<protein>
    <submittedName>
        <fullName evidence="8">RNA exonuclease 5</fullName>
    </submittedName>
</protein>
<dbReference type="AlphaFoldDB" id="G3Q7C3"/>
<feature type="domain" description="RRM" evidence="7">
    <location>
        <begin position="545"/>
        <end position="619"/>
    </location>
</feature>
<keyword evidence="6" id="KW-0732">Signal</keyword>
<evidence type="ECO:0000259" key="7">
    <source>
        <dbReference type="PROSITE" id="PS50102"/>
    </source>
</evidence>
<name>G3Q7C3_GASAC</name>
<reference evidence="8" key="3">
    <citation type="submission" date="2025-09" db="UniProtKB">
        <authorList>
            <consortium name="Ensembl"/>
        </authorList>
    </citation>
    <scope>IDENTIFICATION</scope>
</reference>
<reference evidence="8" key="2">
    <citation type="submission" date="2025-08" db="UniProtKB">
        <authorList>
            <consortium name="Ensembl"/>
        </authorList>
    </citation>
    <scope>IDENTIFICATION</scope>
</reference>
<evidence type="ECO:0000256" key="6">
    <source>
        <dbReference type="SAM" id="SignalP"/>
    </source>
</evidence>
<proteinExistence type="predicted"/>
<dbReference type="PANTHER" id="PTHR12801:SF82">
    <property type="entry name" value="RNA EXONUCLEASE 5"/>
    <property type="match status" value="1"/>
</dbReference>
<evidence type="ECO:0000256" key="5">
    <source>
        <dbReference type="SAM" id="MobiDB-lite"/>
    </source>
</evidence>
<dbReference type="GO" id="GO:0004527">
    <property type="term" value="F:exonuclease activity"/>
    <property type="evidence" value="ECO:0007669"/>
    <property type="project" value="UniProtKB-KW"/>
</dbReference>
<keyword evidence="1" id="KW-0540">Nuclease</keyword>
<dbReference type="Proteomes" id="UP000007635">
    <property type="component" value="Chromosome IX"/>
</dbReference>
<dbReference type="GO" id="GO:0003723">
    <property type="term" value="F:RNA binding"/>
    <property type="evidence" value="ECO:0007669"/>
    <property type="project" value="UniProtKB-UniRule"/>
</dbReference>
<dbReference type="InterPro" id="IPR035979">
    <property type="entry name" value="RBD_domain_sf"/>
</dbReference>
<dbReference type="Ensembl" id="ENSGACT00000025833.2">
    <property type="protein sequence ID" value="ENSGACP00000025783.2"/>
    <property type="gene ID" value="ENSGACG00000019507.2"/>
</dbReference>
<dbReference type="InterPro" id="IPR012677">
    <property type="entry name" value="Nucleotide-bd_a/b_plait_sf"/>
</dbReference>
<evidence type="ECO:0000256" key="3">
    <source>
        <dbReference type="ARBA" id="ARBA00022839"/>
    </source>
</evidence>
<dbReference type="Gene3D" id="3.30.420.10">
    <property type="entry name" value="Ribonuclease H-like superfamily/Ribonuclease H"/>
    <property type="match status" value="1"/>
</dbReference>
<keyword evidence="2" id="KW-0378">Hydrolase</keyword>
<evidence type="ECO:0000313" key="8">
    <source>
        <dbReference type="Ensembl" id="ENSGACP00000025783.2"/>
    </source>
</evidence>